<reference evidence="15 16" key="1">
    <citation type="journal article" date="2020" name="Mol. Biol. Evol.">
        <title>Distinct Expression and Methylation Patterns for Genes with Different Fates following a Single Whole-Genome Duplication in Flowering Plants.</title>
        <authorList>
            <person name="Shi T."/>
            <person name="Rahmani R.S."/>
            <person name="Gugger P.F."/>
            <person name="Wang M."/>
            <person name="Li H."/>
            <person name="Zhang Y."/>
            <person name="Li Z."/>
            <person name="Wang Q."/>
            <person name="Van de Peer Y."/>
            <person name="Marchal K."/>
            <person name="Chen J."/>
        </authorList>
    </citation>
    <scope>NUCLEOTIDE SEQUENCE [LARGE SCALE GENOMIC DNA]</scope>
    <source>
        <tissue evidence="15">Leaf</tissue>
    </source>
</reference>
<dbReference type="EMBL" id="DUZY01000003">
    <property type="protein sequence ID" value="DAD32750.1"/>
    <property type="molecule type" value="Genomic_DNA"/>
</dbReference>
<feature type="transmembrane region" description="Helical" evidence="12">
    <location>
        <begin position="870"/>
        <end position="892"/>
    </location>
</feature>
<evidence type="ECO:0000256" key="6">
    <source>
        <dbReference type="ARBA" id="ARBA00022729"/>
    </source>
</evidence>
<evidence type="ECO:0000256" key="4">
    <source>
        <dbReference type="ARBA" id="ARBA00022614"/>
    </source>
</evidence>
<keyword evidence="3" id="KW-1003">Cell membrane</keyword>
<dbReference type="GO" id="GO:0005886">
    <property type="term" value="C:plasma membrane"/>
    <property type="evidence" value="ECO:0007669"/>
    <property type="project" value="UniProtKB-SubCell"/>
</dbReference>
<dbReference type="Gene3D" id="3.80.10.10">
    <property type="entry name" value="Ribonuclease Inhibitor"/>
    <property type="match status" value="3"/>
</dbReference>
<dbReference type="InterPro" id="IPR046956">
    <property type="entry name" value="RLP23-like"/>
</dbReference>
<evidence type="ECO:0000256" key="7">
    <source>
        <dbReference type="ARBA" id="ARBA00022737"/>
    </source>
</evidence>
<comment type="similarity">
    <text evidence="2">Belongs to the RLP family.</text>
</comment>
<keyword evidence="8 12" id="KW-1133">Transmembrane helix</keyword>
<dbReference type="InterPro" id="IPR013210">
    <property type="entry name" value="LRR_N_plant-typ"/>
</dbReference>
<dbReference type="AlphaFoldDB" id="A0A822YJJ7"/>
<accession>A0A822YJJ7</accession>
<dbReference type="SUPFAM" id="SSF52058">
    <property type="entry name" value="L domain-like"/>
    <property type="match status" value="3"/>
</dbReference>
<evidence type="ECO:0000313" key="15">
    <source>
        <dbReference type="EMBL" id="DAD32750.1"/>
    </source>
</evidence>
<dbReference type="FunFam" id="3.80.10.10:FF:000095">
    <property type="entry name" value="LRR receptor-like serine/threonine-protein kinase GSO1"/>
    <property type="match status" value="1"/>
</dbReference>
<feature type="signal peptide" evidence="13">
    <location>
        <begin position="1"/>
        <end position="28"/>
    </location>
</feature>
<evidence type="ECO:0000256" key="8">
    <source>
        <dbReference type="ARBA" id="ARBA00022989"/>
    </source>
</evidence>
<evidence type="ECO:0000256" key="5">
    <source>
        <dbReference type="ARBA" id="ARBA00022692"/>
    </source>
</evidence>
<keyword evidence="11" id="KW-0325">Glycoprotein</keyword>
<feature type="domain" description="Leucine-rich repeat-containing N-terminal plant-type" evidence="14">
    <location>
        <begin position="37"/>
        <end position="77"/>
    </location>
</feature>
<evidence type="ECO:0000256" key="13">
    <source>
        <dbReference type="SAM" id="SignalP"/>
    </source>
</evidence>
<protein>
    <recommendedName>
        <fullName evidence="14">Leucine-rich repeat-containing N-terminal plant-type domain-containing protein</fullName>
    </recommendedName>
</protein>
<dbReference type="InterPro" id="IPR001611">
    <property type="entry name" value="Leu-rich_rpt"/>
</dbReference>
<proteinExistence type="inferred from homology"/>
<dbReference type="Pfam" id="PF12799">
    <property type="entry name" value="LRR_4"/>
    <property type="match status" value="1"/>
</dbReference>
<evidence type="ECO:0000256" key="3">
    <source>
        <dbReference type="ARBA" id="ARBA00022475"/>
    </source>
</evidence>
<keyword evidence="7" id="KW-0677">Repeat</keyword>
<feature type="chain" id="PRO_5033007481" description="Leucine-rich repeat-containing N-terminal plant-type domain-containing protein" evidence="13">
    <location>
        <begin position="29"/>
        <end position="899"/>
    </location>
</feature>
<dbReference type="Pfam" id="PF08263">
    <property type="entry name" value="LRRNT_2"/>
    <property type="match status" value="1"/>
</dbReference>
<comment type="caution">
    <text evidence="15">The sequence shown here is derived from an EMBL/GenBank/DDBJ whole genome shotgun (WGS) entry which is preliminary data.</text>
</comment>
<keyword evidence="16" id="KW-1185">Reference proteome</keyword>
<evidence type="ECO:0000256" key="10">
    <source>
        <dbReference type="ARBA" id="ARBA00023170"/>
    </source>
</evidence>
<evidence type="ECO:0000256" key="11">
    <source>
        <dbReference type="ARBA" id="ARBA00023180"/>
    </source>
</evidence>
<evidence type="ECO:0000256" key="12">
    <source>
        <dbReference type="SAM" id="Phobius"/>
    </source>
</evidence>
<dbReference type="InterPro" id="IPR003591">
    <property type="entry name" value="Leu-rich_rpt_typical-subtyp"/>
</dbReference>
<keyword evidence="4" id="KW-0433">Leucine-rich repeat</keyword>
<keyword evidence="6 13" id="KW-0732">Signal</keyword>
<dbReference type="PANTHER" id="PTHR48063">
    <property type="entry name" value="LRR RECEPTOR-LIKE KINASE"/>
    <property type="match status" value="1"/>
</dbReference>
<dbReference type="FunFam" id="3.80.10.10:FF:001347">
    <property type="entry name" value="LRR receptor-like serine/threonine-protein kinase GSO2"/>
    <property type="match status" value="1"/>
</dbReference>
<dbReference type="Proteomes" id="UP000607653">
    <property type="component" value="Unassembled WGS sequence"/>
</dbReference>
<dbReference type="InterPro" id="IPR032675">
    <property type="entry name" value="LRR_dom_sf"/>
</dbReference>
<evidence type="ECO:0000256" key="2">
    <source>
        <dbReference type="ARBA" id="ARBA00009592"/>
    </source>
</evidence>
<dbReference type="PANTHER" id="PTHR48063:SF100">
    <property type="entry name" value="RECEPTOR-LIKE PROTEIN EIX2"/>
    <property type="match status" value="1"/>
</dbReference>
<dbReference type="Pfam" id="PF00560">
    <property type="entry name" value="LRR_1"/>
    <property type="match status" value="9"/>
</dbReference>
<dbReference type="FunFam" id="3.80.10.10:FF:000649">
    <property type="entry name" value="Leucine Rich Repeat family protein"/>
    <property type="match status" value="1"/>
</dbReference>
<name>A0A822YJJ7_NELNU</name>
<dbReference type="PRINTS" id="PR00019">
    <property type="entry name" value="LEURICHRPT"/>
</dbReference>
<evidence type="ECO:0000313" key="16">
    <source>
        <dbReference type="Proteomes" id="UP000607653"/>
    </source>
</evidence>
<dbReference type="SMART" id="SM00369">
    <property type="entry name" value="LRR_TYP"/>
    <property type="match status" value="8"/>
</dbReference>
<evidence type="ECO:0000259" key="14">
    <source>
        <dbReference type="Pfam" id="PF08263"/>
    </source>
</evidence>
<dbReference type="InterPro" id="IPR025875">
    <property type="entry name" value="Leu-rich_rpt_4"/>
</dbReference>
<evidence type="ECO:0000256" key="9">
    <source>
        <dbReference type="ARBA" id="ARBA00023136"/>
    </source>
</evidence>
<keyword evidence="9 12" id="KW-0472">Membrane</keyword>
<evidence type="ECO:0000256" key="1">
    <source>
        <dbReference type="ARBA" id="ARBA00004251"/>
    </source>
</evidence>
<dbReference type="FunFam" id="3.80.10.10:FF:000111">
    <property type="entry name" value="LRR receptor-like serine/threonine-protein kinase ERECTA"/>
    <property type="match status" value="1"/>
</dbReference>
<organism evidence="15 16">
    <name type="scientific">Nelumbo nucifera</name>
    <name type="common">Sacred lotus</name>
    <dbReference type="NCBI Taxonomy" id="4432"/>
    <lineage>
        <taxon>Eukaryota</taxon>
        <taxon>Viridiplantae</taxon>
        <taxon>Streptophyta</taxon>
        <taxon>Embryophyta</taxon>
        <taxon>Tracheophyta</taxon>
        <taxon>Spermatophyta</taxon>
        <taxon>Magnoliopsida</taxon>
        <taxon>Proteales</taxon>
        <taxon>Nelumbonaceae</taxon>
        <taxon>Nelumbo</taxon>
    </lineage>
</organism>
<comment type="subcellular location">
    <subcellularLocation>
        <location evidence="1">Cell membrane</location>
        <topology evidence="1">Single-pass type I membrane protein</topology>
    </subcellularLocation>
</comment>
<gene>
    <name evidence="15" type="ORF">HUJ06_011601</name>
</gene>
<keyword evidence="10" id="KW-0675">Receptor</keyword>
<keyword evidence="5 12" id="KW-0812">Transmembrane</keyword>
<sequence length="899" mass="100634">MNMAESTSTVVILLIGILCIAIIQQSCSINVDVFCSPSEREALLNFKKGLKDSSNRLSSWDWNGSEDCCSWEGVGCDNRTGHVVRLELQNPYADGYDEKYYETYERCKIGGEINSHLLELKHLKHLDLSSNDFGGSRIPEFLGSFQSLEYLNLFDSGFVGKVPHQLGNLSNLQYLDMGNGYLLHVEDLQWLSHLSSLHYLDMSSVNLSKASDYWLQVTNTLPRLFELRLCFCQLATIPPLPHVNITSLTALDLSVNSFSSSIPDWVYYSGNLVYLDLSSNHFRGTISSAIGNLTSLKELHLQFNNLEGDIPETLRNLCNLQRLDLSNNRLKGDISQYLGGSSMCWKLSNYMNQSNETVPKSIGHLSKLEHFIISENSFSGVLSEVHFAQLTRLKTLEASSNSVVLNVSTGWIPPFQLENLDMGFWELGPQFPAWLQTQKDFISLNFSEVGISDTIPNWFWNLSSRFHYIDLSYNQIYGEFPGLLNTNSVDAKVFLDHNYLRGSLPRFSPNITQVLLSKNLFSGSISHFLCDKMMETSNLIILDLSDNLLSGEIPDCWMNCPFLEVINLGNNNLSGKLPISIGSLTLLQSLHLLNNNLMGELPSSLKNCTSLITLDIGENRFSGRIPLWIGQNLSFILFLSLRSNNFSGRIPPELCYLNSLQIIDLSENNLSGSIPHCFGNFKYMASNQEYLFQHVDFENDNVEYVETTPLVEKGKVFDYGMILNLVTSMDLSNNKLSGEIPDQLTDLSSLQNLNLSLNFLVGKIPKKIGNMKSLESLDFSRNHLSGVIPQSMSNLTFLGYLNLSYNDLSGRIPSGTQIEGFNASSFFENPRLCGLPLKKTCSNPGNHETQAPKPRSEGNGDSICFGMIEMYPFAIALGFVLGFWGVFGPVIFKVAFGRA</sequence>